<dbReference type="EMBL" id="VTUW01000006">
    <property type="protein sequence ID" value="KAA1194765.1"/>
    <property type="molecule type" value="Genomic_DNA"/>
</dbReference>
<name>A0A5B0X7Y2_9GAMM</name>
<organism evidence="1 2">
    <name type="scientific">Photorhabdus heterorhabditis</name>
    <dbReference type="NCBI Taxonomy" id="880156"/>
    <lineage>
        <taxon>Bacteria</taxon>
        <taxon>Pseudomonadati</taxon>
        <taxon>Pseudomonadota</taxon>
        <taxon>Gammaproteobacteria</taxon>
        <taxon>Enterobacterales</taxon>
        <taxon>Morganellaceae</taxon>
        <taxon>Photorhabdus</taxon>
    </lineage>
</organism>
<evidence type="ECO:0008006" key="3">
    <source>
        <dbReference type="Google" id="ProtNLM"/>
    </source>
</evidence>
<protein>
    <recommendedName>
        <fullName evidence="3">Glycosyltransferase family 4 protein</fullName>
    </recommendedName>
</protein>
<reference evidence="1 2" key="1">
    <citation type="submission" date="2019-09" db="EMBL/GenBank/DDBJ databases">
        <title>Whole genome sequence of Photorhabdus heterorhabditis strain ETL (Enterobacteriales: Enterobacteriaceae) a bacterial symbiont of Heterorhabditis zealandica strain ETL (Rhabditida: Heterorhabditidae).</title>
        <authorList>
            <person name="Lulamba T.E."/>
            <person name="Serepa-Dlamini M.H."/>
        </authorList>
    </citation>
    <scope>NUCLEOTIDE SEQUENCE [LARGE SCALE GENOMIC DNA]</scope>
    <source>
        <strain evidence="1 2">ETL</strain>
    </source>
</reference>
<sequence>MNNNRIYIYHPSKYLGGSEVLFSRIVTFILQRISKNIFIIDYKDGVLSKKLYNDKVQYLYIEDKNWQKDIEGQVVIASGRNIFRLIYECKQNGISLIKPFFWLLHPSELYSGYFLASGKIKKIMGYNILKHYLDFYPGHSFAKNIIKELDKNGNIWIMDGACKNESEWAYSYKFRKNCILPLITNLETVKTCVHAATDVHRILVLSRLDDFKTYGIIKLIHDITIYSLKTDKRIEIDIIGDGKEKNHIISLSEKLTKNTHNLKLNFLGYIENSYLNITFQKNNYDLLFAMGTSALEGVSRGIVTVLLPVVDKEITNKDDVYKFLHDIEDASLGEHITSPFSTKDYKKFSFIMHELINNRKELEDKTIHYFSKNYSIPVTTNRFISTINQMNFIKIKELKMNKLHMILLNLINKIKIRSGF</sequence>
<dbReference type="RefSeq" id="WP_149616340.1">
    <property type="nucleotide sequence ID" value="NZ_CAWPFF010000103.1"/>
</dbReference>
<dbReference type="Proteomes" id="UP000322184">
    <property type="component" value="Unassembled WGS sequence"/>
</dbReference>
<proteinExistence type="predicted"/>
<evidence type="ECO:0000313" key="1">
    <source>
        <dbReference type="EMBL" id="KAA1194765.1"/>
    </source>
</evidence>
<dbReference type="AlphaFoldDB" id="A0A5B0X7Y2"/>
<evidence type="ECO:0000313" key="2">
    <source>
        <dbReference type="Proteomes" id="UP000322184"/>
    </source>
</evidence>
<comment type="caution">
    <text evidence="1">The sequence shown here is derived from an EMBL/GenBank/DDBJ whole genome shotgun (WGS) entry which is preliminary data.</text>
</comment>
<accession>A0A5B0X7Y2</accession>
<gene>
    <name evidence="1" type="ORF">F0L16_05375</name>
</gene>